<sequence>MNWKYLDFPRVVLSLALASVYATTITAILYLTNTFDQEVSFQIGILLFIAAIFETLMFVLHQNEIKARTKKEDGVVSIIFSAVPGGVGAALLAAFISQQIGIDPMGVFMGILVASNTTMLHRYMMLTI</sequence>
<dbReference type="KEGG" id="caqa:MICH65_0575"/>
<gene>
    <name evidence="2" type="ORF">MICH65_0575</name>
</gene>
<feature type="transmembrane region" description="Helical" evidence="1">
    <location>
        <begin position="102"/>
        <end position="120"/>
    </location>
</feature>
<keyword evidence="1" id="KW-1133">Transmembrane helix</keyword>
<reference evidence="3" key="1">
    <citation type="journal article" date="2020" name="Microorganisms">
        <title>Complete Genome of a Member of a New Bacterial Lineage in the Microgenomates Group Reveals an Unusual Nucleotide Composition Disparity Between Two Strands of DNA and Limited Metabolic Potential.</title>
        <authorList>
            <person name="Kadnikov V.V."/>
            <person name="Mardanov A.V."/>
            <person name="Beletsky A.V."/>
            <person name="Karnachuk O.V."/>
            <person name="Ravin N.V."/>
        </authorList>
    </citation>
    <scope>NUCLEOTIDE SEQUENCE [LARGE SCALE GENOMIC DNA]</scope>
</reference>
<proteinExistence type="predicted"/>
<feature type="transmembrane region" description="Helical" evidence="1">
    <location>
        <begin position="43"/>
        <end position="62"/>
    </location>
</feature>
<dbReference type="EMBL" id="CP047901">
    <property type="protein sequence ID" value="QHO63556.1"/>
    <property type="molecule type" value="Genomic_DNA"/>
</dbReference>
<evidence type="ECO:0000313" key="2">
    <source>
        <dbReference type="EMBL" id="QHO63556.1"/>
    </source>
</evidence>
<dbReference type="Proteomes" id="UP000463983">
    <property type="component" value="Chromosome"/>
</dbReference>
<protein>
    <submittedName>
        <fullName evidence="2">Uncharacterized protein</fullName>
    </submittedName>
</protein>
<name>A0A857N652_9BACT</name>
<accession>A0A857N652</accession>
<feature type="transmembrane region" description="Helical" evidence="1">
    <location>
        <begin position="74"/>
        <end position="96"/>
    </location>
</feature>
<evidence type="ECO:0000313" key="3">
    <source>
        <dbReference type="Proteomes" id="UP000463983"/>
    </source>
</evidence>
<keyword evidence="3" id="KW-1185">Reference proteome</keyword>
<keyword evidence="1" id="KW-0472">Membrane</keyword>
<organism evidence="2 3">
    <name type="scientific">Candidatus Chazhemtobacterium aquaticus</name>
    <dbReference type="NCBI Taxonomy" id="2715735"/>
    <lineage>
        <taxon>Bacteria</taxon>
        <taxon>Candidatus Chazhemtobacteraceae</taxon>
        <taxon>Candidatus Chazhemtobacterium</taxon>
    </lineage>
</organism>
<dbReference type="RefSeq" id="WP_161931933.1">
    <property type="nucleotide sequence ID" value="NZ_CP047901.1"/>
</dbReference>
<keyword evidence="1" id="KW-0812">Transmembrane</keyword>
<evidence type="ECO:0000256" key="1">
    <source>
        <dbReference type="SAM" id="Phobius"/>
    </source>
</evidence>
<dbReference type="AlphaFoldDB" id="A0A857N652"/>
<feature type="transmembrane region" description="Helical" evidence="1">
    <location>
        <begin position="12"/>
        <end position="31"/>
    </location>
</feature>